<dbReference type="PROSITE" id="PS51998">
    <property type="entry name" value="DEK_C"/>
    <property type="match status" value="1"/>
</dbReference>
<evidence type="ECO:0000313" key="6">
    <source>
        <dbReference type="Proteomes" id="UP000594261"/>
    </source>
</evidence>
<dbReference type="InterPro" id="IPR003173">
    <property type="entry name" value="PC4_C"/>
</dbReference>
<feature type="domain" description="CCHC-type" evidence="3">
    <location>
        <begin position="422"/>
        <end position="437"/>
    </location>
</feature>
<dbReference type="PANTHER" id="PTHR47592:SF6">
    <property type="entry name" value="PBF68 PROTEIN"/>
    <property type="match status" value="1"/>
</dbReference>
<dbReference type="OMA" id="KNYHCWA"/>
<dbReference type="Gene3D" id="4.10.60.10">
    <property type="entry name" value="Zinc finger, CCHC-type"/>
    <property type="match status" value="1"/>
</dbReference>
<dbReference type="FunFam" id="2.30.31.10:FF:000011">
    <property type="entry name" value="RNA polymerase II transcriptional coactivator KELP"/>
    <property type="match status" value="1"/>
</dbReference>
<dbReference type="InterPro" id="IPR009044">
    <property type="entry name" value="ssDNA-bd_transcriptional_reg"/>
</dbReference>
<dbReference type="Gramene" id="QL04p060477:mrna">
    <property type="protein sequence ID" value="QL04p060477:mrna"/>
    <property type="gene ID" value="QL04p060477"/>
</dbReference>
<keyword evidence="6" id="KW-1185">Reference proteome</keyword>
<dbReference type="SMART" id="SM00343">
    <property type="entry name" value="ZnF_C2HC"/>
    <property type="match status" value="1"/>
</dbReference>
<dbReference type="Pfam" id="PF00098">
    <property type="entry name" value="zf-CCHC"/>
    <property type="match status" value="1"/>
</dbReference>
<dbReference type="AlphaFoldDB" id="A0A7N2LIN6"/>
<dbReference type="Proteomes" id="UP000594261">
    <property type="component" value="Chromosome 4"/>
</dbReference>
<dbReference type="Gene3D" id="2.30.31.10">
    <property type="entry name" value="Transcriptional Coactivator Pc4, Chain A"/>
    <property type="match status" value="1"/>
</dbReference>
<keyword evidence="1" id="KW-0862">Zinc</keyword>
<dbReference type="InterPro" id="IPR014876">
    <property type="entry name" value="DEK_C"/>
</dbReference>
<evidence type="ECO:0000259" key="3">
    <source>
        <dbReference type="PROSITE" id="PS50158"/>
    </source>
</evidence>
<dbReference type="SUPFAM" id="SSF57756">
    <property type="entry name" value="Retrovirus zinc finger-like domains"/>
    <property type="match status" value="1"/>
</dbReference>
<dbReference type="GO" id="GO:0003677">
    <property type="term" value="F:DNA binding"/>
    <property type="evidence" value="ECO:0007669"/>
    <property type="project" value="InterPro"/>
</dbReference>
<feature type="region of interest" description="Disordered" evidence="2">
    <location>
        <begin position="70"/>
        <end position="91"/>
    </location>
</feature>
<protein>
    <recommendedName>
        <fullName evidence="7">CCHC-type domain-containing protein</fullName>
    </recommendedName>
</protein>
<dbReference type="InterPro" id="IPR001878">
    <property type="entry name" value="Znf_CCHC"/>
</dbReference>
<evidence type="ECO:0000259" key="4">
    <source>
        <dbReference type="PROSITE" id="PS51998"/>
    </source>
</evidence>
<feature type="domain" description="DEK-C" evidence="4">
    <location>
        <begin position="3"/>
        <end position="61"/>
    </location>
</feature>
<dbReference type="GeneID" id="115987137"/>
<dbReference type="SUPFAM" id="SSF54447">
    <property type="entry name" value="ssDNA-binding transcriptional regulator domain"/>
    <property type="match status" value="1"/>
</dbReference>
<dbReference type="OrthoDB" id="2505440at2759"/>
<name>A0A7N2LIN6_QUELO</name>
<keyword evidence="1" id="KW-0479">Metal-binding</keyword>
<dbReference type="PROSITE" id="PS50158">
    <property type="entry name" value="ZF_CCHC"/>
    <property type="match status" value="1"/>
</dbReference>
<dbReference type="PANTHER" id="PTHR47592">
    <property type="entry name" value="PBF68 PROTEIN"/>
    <property type="match status" value="1"/>
</dbReference>
<dbReference type="GO" id="GO:0008270">
    <property type="term" value="F:zinc ion binding"/>
    <property type="evidence" value="ECO:0007669"/>
    <property type="project" value="UniProtKB-KW"/>
</dbReference>
<reference evidence="5" key="2">
    <citation type="submission" date="2021-01" db="UniProtKB">
        <authorList>
            <consortium name="EnsemblPlants"/>
        </authorList>
    </citation>
    <scope>IDENTIFICATION</scope>
</reference>
<dbReference type="GO" id="GO:0006355">
    <property type="term" value="P:regulation of DNA-templated transcription"/>
    <property type="evidence" value="ECO:0007669"/>
    <property type="project" value="InterPro"/>
</dbReference>
<sequence length="468" mass="54039">MDEEEREKIEKTVVDILRNSNLDHITEFKLRLQASKRLGIDLFENDLRKAFVRTVLENFLLDLDLDHDDDDDHKDQNKHRPNSNGGGAGDRVICKLSNKRNVVISDFRGKALVSIREFYEKDGKQLPAAKGISLSPEQWSVFRKNVPAIEEAIIKMELKLRSQLDGKQIEDLSNTVSDIAPQEVPFETDRFDGKNYHCWALQMESFLTQLRISYVLTDPCPNVTLSPEATAEEIAQAKLDEQKWVKDDYICRRNILSSLSDPLFYKYSKRAGTAKELWKELELVYLYEEFGTKRSQVKKYIDFQMAEERPIVEQVLEFNSIADSIVAAGMLIEENFHVSVIISKLPPSWKDFCIKAMREEYLPFYKLMDHLRIEEETRNQGKQGDSSNLLGNQVWKFRPNIKPPNMRWNRREQEMDGKPLVCHNCGKKGHLSRNCRKKFVKENSGNGVVDNVSMPVVAEVNMVGGTME</sequence>
<keyword evidence="1" id="KW-0863">Zinc-finger</keyword>
<organism evidence="5 6">
    <name type="scientific">Quercus lobata</name>
    <name type="common">Valley oak</name>
    <dbReference type="NCBI Taxonomy" id="97700"/>
    <lineage>
        <taxon>Eukaryota</taxon>
        <taxon>Viridiplantae</taxon>
        <taxon>Streptophyta</taxon>
        <taxon>Embryophyta</taxon>
        <taxon>Tracheophyta</taxon>
        <taxon>Spermatophyta</taxon>
        <taxon>Magnoliopsida</taxon>
        <taxon>eudicotyledons</taxon>
        <taxon>Gunneridae</taxon>
        <taxon>Pentapetalae</taxon>
        <taxon>rosids</taxon>
        <taxon>fabids</taxon>
        <taxon>Fagales</taxon>
        <taxon>Fagaceae</taxon>
        <taxon>Quercus</taxon>
    </lineage>
</organism>
<dbReference type="FunCoup" id="A0A7N2LIN6">
    <property type="interactions" value="545"/>
</dbReference>
<accession>A0A7N2LIN6</accession>
<dbReference type="InParanoid" id="A0A7N2LIN6"/>
<evidence type="ECO:0000313" key="5">
    <source>
        <dbReference type="EnsemblPlants" id="QL04p060477:mrna"/>
    </source>
</evidence>
<dbReference type="EMBL" id="LRBV02000004">
    <property type="status" value="NOT_ANNOTATED_CDS"/>
    <property type="molecule type" value="Genomic_DNA"/>
</dbReference>
<gene>
    <name evidence="5" type="primary">LOC115987137</name>
</gene>
<evidence type="ECO:0000256" key="1">
    <source>
        <dbReference type="PROSITE-ProRule" id="PRU00047"/>
    </source>
</evidence>
<dbReference type="RefSeq" id="XP_030966470.1">
    <property type="nucleotide sequence ID" value="XM_031110610.1"/>
</dbReference>
<dbReference type="Pfam" id="PF14223">
    <property type="entry name" value="Retrotran_gag_2"/>
    <property type="match status" value="1"/>
</dbReference>
<dbReference type="EnsemblPlants" id="QL04p060477:mrna">
    <property type="protein sequence ID" value="QL04p060477:mrna"/>
    <property type="gene ID" value="QL04p060477"/>
</dbReference>
<reference evidence="5 6" key="1">
    <citation type="journal article" date="2016" name="G3 (Bethesda)">
        <title>First Draft Assembly and Annotation of the Genome of a California Endemic Oak Quercus lobata Nee (Fagaceae).</title>
        <authorList>
            <person name="Sork V.L."/>
            <person name="Fitz-Gibbon S.T."/>
            <person name="Puiu D."/>
            <person name="Crepeau M."/>
            <person name="Gugger P.F."/>
            <person name="Sherman R."/>
            <person name="Stevens K."/>
            <person name="Langley C.H."/>
            <person name="Pellegrini M."/>
            <person name="Salzberg S.L."/>
        </authorList>
    </citation>
    <scope>NUCLEOTIDE SEQUENCE [LARGE SCALE GENOMIC DNA]</scope>
    <source>
        <strain evidence="5 6">cv. SW786</strain>
    </source>
</reference>
<dbReference type="KEGG" id="qlo:115987137"/>
<proteinExistence type="predicted"/>
<dbReference type="InterPro" id="IPR036875">
    <property type="entry name" value="Znf_CCHC_sf"/>
</dbReference>
<evidence type="ECO:0008006" key="7">
    <source>
        <dbReference type="Google" id="ProtNLM"/>
    </source>
</evidence>
<dbReference type="Pfam" id="PF02229">
    <property type="entry name" value="PC4"/>
    <property type="match status" value="1"/>
</dbReference>
<evidence type="ECO:0000256" key="2">
    <source>
        <dbReference type="SAM" id="MobiDB-lite"/>
    </source>
</evidence>
<dbReference type="Pfam" id="PF08766">
    <property type="entry name" value="DEK_C"/>
    <property type="match status" value="1"/>
</dbReference>